<keyword evidence="1" id="KW-0472">Membrane</keyword>
<protein>
    <submittedName>
        <fullName evidence="2">Uncharacterized protein</fullName>
    </submittedName>
</protein>
<evidence type="ECO:0000313" key="3">
    <source>
        <dbReference type="Proteomes" id="UP001217178"/>
    </source>
</evidence>
<feature type="transmembrane region" description="Helical" evidence="1">
    <location>
        <begin position="6"/>
        <end position="23"/>
    </location>
</feature>
<evidence type="ECO:0000256" key="1">
    <source>
        <dbReference type="SAM" id="Phobius"/>
    </source>
</evidence>
<accession>A0ABT5LK27</accession>
<evidence type="ECO:0000313" key="2">
    <source>
        <dbReference type="EMBL" id="MDC9591324.1"/>
    </source>
</evidence>
<sequence length="382" mass="43615">MTIWNTFWFVIVVFIVSLVMAKSSKSIQRRKVATVIAWLAGGFILLSIITISWLLNSNDHTGCNNKEGGFYGSNNKLCFNDNEVQAIINKTNGENTEVSKFTILGKDKAVIYIKNAGEYLISINGGDVEVTPYKKQEQESQNNDSSFNNKENVTKISCYNNYMEYPYDGFIFPTRNNTLYSAENLVCYKGRDITSWVAGRGMKVTSAIMPNSKELFAIVTVEEENPQQYESKSSIRAIYITSDGIRGKRDIFTQRYTQDPKKTLSKMRIVGYNYEKGIVYFSVPAWAVSHAIHAFTIPFDNNYNYVREKFITDGDLTFVNMSNLSGNPKHDKYIGSLVVEQSEIREGEGRVYNEYLISPEGKRICELDTEVENWRIYLPCKK</sequence>
<reference evidence="2 3" key="1">
    <citation type="submission" date="2023-02" db="EMBL/GenBank/DDBJ databases">
        <title>Entomopathogenic bacteria.</title>
        <authorList>
            <person name="Machado R.A."/>
        </authorList>
    </citation>
    <scope>NUCLEOTIDE SEQUENCE [LARGE SCALE GENOMIC DNA]</scope>
    <source>
        <strain evidence="2 3">XENO-10</strain>
    </source>
</reference>
<feature type="transmembrane region" description="Helical" evidence="1">
    <location>
        <begin position="35"/>
        <end position="55"/>
    </location>
</feature>
<comment type="caution">
    <text evidence="2">The sequence shown here is derived from an EMBL/GenBank/DDBJ whole genome shotgun (WGS) entry which is preliminary data.</text>
</comment>
<keyword evidence="1" id="KW-1133">Transmembrane helix</keyword>
<dbReference type="EMBL" id="JAQRFI010000072">
    <property type="protein sequence ID" value="MDC9591324.1"/>
    <property type="molecule type" value="Genomic_DNA"/>
</dbReference>
<dbReference type="Proteomes" id="UP001217178">
    <property type="component" value="Unassembled WGS sequence"/>
</dbReference>
<name>A0ABT5LK27_9GAMM</name>
<keyword evidence="3" id="KW-1185">Reference proteome</keyword>
<keyword evidence="1" id="KW-0812">Transmembrane</keyword>
<organism evidence="2 3">
    <name type="scientific">Xenorhabdus yunnanensis</name>
    <dbReference type="NCBI Taxonomy" id="3025878"/>
    <lineage>
        <taxon>Bacteria</taxon>
        <taxon>Pseudomonadati</taxon>
        <taxon>Pseudomonadota</taxon>
        <taxon>Gammaproteobacteria</taxon>
        <taxon>Enterobacterales</taxon>
        <taxon>Morganellaceae</taxon>
        <taxon>Xenorhabdus</taxon>
    </lineage>
</organism>
<dbReference type="RefSeq" id="WP_273556554.1">
    <property type="nucleotide sequence ID" value="NZ_JAQRFI010000072.1"/>
</dbReference>
<proteinExistence type="predicted"/>
<gene>
    <name evidence="2" type="ORF">PSI23_19035</name>
</gene>